<sequence>MKNQLKNVGVLTFGLSVALVLLPGNAASAEGDSVVEVNVFNTEDEKSLVLDVEVLDELLVGEVNVNTSSETDEESDALLSLNVNDGVVDDVDVSVLEKDDSKASMVTVEVESSVTHDASVDVLVTEKAEGSSINKGKSAVVDVSADNEEGVLGDLGVSVLKREESETGTKASLSSVELDSPVADDLNVDLALIDRTDNSFDGGLIEVNGEDAPLLGETHVGVLDRHVAADEGSESFSSGLIQADLAEGLLEDASVGILVLELEATEDGGSVESSGVGVNLGMAEEAGVSVVVLNRQRQFGMDEESDVTAPAEESDVPDGSEGADDTNSDQGEEDQGTTTPPANEGDSGDGFANEEDGTTNNNAGENETVTDPDQDATADNGLSGEVDADSGVKAGESSEIPGANAAASERQASVMNAFAMNDANPNSSLPKTGGFWDGKRLAFVAFLLIVMGFAMRRFGKSKMSAA</sequence>
<comment type="caution">
    <text evidence="4">The sequence shown here is derived from an EMBL/GenBank/DDBJ whole genome shotgun (WGS) entry which is preliminary data.</text>
</comment>
<feature type="region of interest" description="Disordered" evidence="1">
    <location>
        <begin position="301"/>
        <end position="408"/>
    </location>
</feature>
<dbReference type="Proteomes" id="UP001175097">
    <property type="component" value="Unassembled WGS sequence"/>
</dbReference>
<reference evidence="4" key="1">
    <citation type="submission" date="2023-03" db="EMBL/GenBank/DDBJ databases">
        <title>MT1 and MT2 Draft Genomes of Novel Species.</title>
        <authorList>
            <person name="Venkateswaran K."/>
        </authorList>
    </citation>
    <scope>NUCLEOTIDE SEQUENCE</scope>
    <source>
        <strain evidence="4">F6_3S_P_2</strain>
    </source>
</reference>
<accession>A0ABT8JWE6</accession>
<feature type="compositionally biased region" description="Acidic residues" evidence="1">
    <location>
        <begin position="301"/>
        <end position="335"/>
    </location>
</feature>
<dbReference type="EMBL" id="JAROCC010000021">
    <property type="protein sequence ID" value="MDN4609187.1"/>
    <property type="molecule type" value="Genomic_DNA"/>
</dbReference>
<dbReference type="RefSeq" id="WP_301245826.1">
    <property type="nucleotide sequence ID" value="NZ_JAROCC010000021.1"/>
</dbReference>
<evidence type="ECO:0000256" key="2">
    <source>
        <dbReference type="SAM" id="Phobius"/>
    </source>
</evidence>
<evidence type="ECO:0000313" key="5">
    <source>
        <dbReference type="Proteomes" id="UP001175097"/>
    </source>
</evidence>
<keyword evidence="3" id="KW-0732">Signal</keyword>
<evidence type="ECO:0000256" key="3">
    <source>
        <dbReference type="SAM" id="SignalP"/>
    </source>
</evidence>
<name>A0ABT8JWE6_9BACL</name>
<feature type="signal peptide" evidence="3">
    <location>
        <begin position="1"/>
        <end position="29"/>
    </location>
</feature>
<evidence type="ECO:0000313" key="4">
    <source>
        <dbReference type="EMBL" id="MDN4609187.1"/>
    </source>
</evidence>
<proteinExistence type="predicted"/>
<keyword evidence="5" id="KW-1185">Reference proteome</keyword>
<protein>
    <submittedName>
        <fullName evidence="4">Uncharacterized protein</fullName>
    </submittedName>
</protein>
<keyword evidence="2" id="KW-0812">Transmembrane</keyword>
<feature type="chain" id="PRO_5045880720" evidence="3">
    <location>
        <begin position="30"/>
        <end position="466"/>
    </location>
</feature>
<feature type="compositionally biased region" description="Low complexity" evidence="1">
    <location>
        <begin position="358"/>
        <end position="367"/>
    </location>
</feature>
<feature type="transmembrane region" description="Helical" evidence="2">
    <location>
        <begin position="441"/>
        <end position="459"/>
    </location>
</feature>
<keyword evidence="2" id="KW-1133">Transmembrane helix</keyword>
<gene>
    <name evidence="4" type="ORF">P5G49_17120</name>
</gene>
<organism evidence="4 5">
    <name type="scientific">Sporosarcina highlanderae</name>
    <dbReference type="NCBI Taxonomy" id="3035916"/>
    <lineage>
        <taxon>Bacteria</taxon>
        <taxon>Bacillati</taxon>
        <taxon>Bacillota</taxon>
        <taxon>Bacilli</taxon>
        <taxon>Bacillales</taxon>
        <taxon>Caryophanaceae</taxon>
        <taxon>Sporosarcina</taxon>
    </lineage>
</organism>
<evidence type="ECO:0000256" key="1">
    <source>
        <dbReference type="SAM" id="MobiDB-lite"/>
    </source>
</evidence>
<keyword evidence="2" id="KW-0472">Membrane</keyword>